<gene>
    <name evidence="2" type="ORF">ARMOST_18301</name>
</gene>
<organism evidence="2 3">
    <name type="scientific">Armillaria ostoyae</name>
    <name type="common">Armillaria root rot fungus</name>
    <dbReference type="NCBI Taxonomy" id="47428"/>
    <lineage>
        <taxon>Eukaryota</taxon>
        <taxon>Fungi</taxon>
        <taxon>Dikarya</taxon>
        <taxon>Basidiomycota</taxon>
        <taxon>Agaricomycotina</taxon>
        <taxon>Agaricomycetes</taxon>
        <taxon>Agaricomycetidae</taxon>
        <taxon>Agaricales</taxon>
        <taxon>Marasmiineae</taxon>
        <taxon>Physalacriaceae</taxon>
        <taxon>Armillaria</taxon>
    </lineage>
</organism>
<dbReference type="STRING" id="47428.A0A284S1E9"/>
<keyword evidence="3" id="KW-1185">Reference proteome</keyword>
<name>A0A284S1E9_ARMOS</name>
<dbReference type="EMBL" id="FUEG01000025">
    <property type="protein sequence ID" value="SJL14830.1"/>
    <property type="molecule type" value="Genomic_DNA"/>
</dbReference>
<dbReference type="OrthoDB" id="338622at2759"/>
<accession>A0A284S1E9</accession>
<evidence type="ECO:0000313" key="3">
    <source>
        <dbReference type="Proteomes" id="UP000219338"/>
    </source>
</evidence>
<evidence type="ECO:0000313" key="2">
    <source>
        <dbReference type="EMBL" id="SJL14830.1"/>
    </source>
</evidence>
<evidence type="ECO:0000256" key="1">
    <source>
        <dbReference type="SAM" id="MobiDB-lite"/>
    </source>
</evidence>
<dbReference type="Proteomes" id="UP000219338">
    <property type="component" value="Unassembled WGS sequence"/>
</dbReference>
<dbReference type="AlphaFoldDB" id="A0A284S1E9"/>
<protein>
    <submittedName>
        <fullName evidence="2">Uncharacterized protein</fullName>
    </submittedName>
</protein>
<feature type="region of interest" description="Disordered" evidence="1">
    <location>
        <begin position="1"/>
        <end position="26"/>
    </location>
</feature>
<reference evidence="3" key="1">
    <citation type="journal article" date="2017" name="Nat. Ecol. Evol.">
        <title>Genome expansion and lineage-specific genetic innovations in the forest pathogenic fungi Armillaria.</title>
        <authorList>
            <person name="Sipos G."/>
            <person name="Prasanna A.N."/>
            <person name="Walter M.C."/>
            <person name="O'Connor E."/>
            <person name="Balint B."/>
            <person name="Krizsan K."/>
            <person name="Kiss B."/>
            <person name="Hess J."/>
            <person name="Varga T."/>
            <person name="Slot J."/>
            <person name="Riley R."/>
            <person name="Boka B."/>
            <person name="Rigling D."/>
            <person name="Barry K."/>
            <person name="Lee J."/>
            <person name="Mihaltcheva S."/>
            <person name="LaButti K."/>
            <person name="Lipzen A."/>
            <person name="Waldron R."/>
            <person name="Moloney N.M."/>
            <person name="Sperisen C."/>
            <person name="Kredics L."/>
            <person name="Vagvoelgyi C."/>
            <person name="Patrignani A."/>
            <person name="Fitzpatrick D."/>
            <person name="Nagy I."/>
            <person name="Doyle S."/>
            <person name="Anderson J.B."/>
            <person name="Grigoriev I.V."/>
            <person name="Gueldener U."/>
            <person name="Muensterkoetter M."/>
            <person name="Nagy L.G."/>
        </authorList>
    </citation>
    <scope>NUCLEOTIDE SEQUENCE [LARGE SCALE GENOMIC DNA]</scope>
    <source>
        <strain evidence="3">C18/9</strain>
    </source>
</reference>
<proteinExistence type="predicted"/>
<sequence length="156" mass="17732">MSPTHIKADITPAHARRARFSPTQTKRNAWTATKKVGPRLKVLRPYKLPGLLIEHPSTRRLYALKPNSSSPTDEQANIQWLGKQGKWKDEKSLPYNLLSDPKRAFISVLGAGTTKTHFVFAKGCYDRQAFKLALDAIQEESEKDEEGDKEEEDRKD</sequence>